<evidence type="ECO:0000313" key="1">
    <source>
        <dbReference type="EMBL" id="MBX0305683.1"/>
    </source>
</evidence>
<organism evidence="1 2">
    <name type="scientific">Haloarcula salinisoli</name>
    <dbReference type="NCBI Taxonomy" id="2487746"/>
    <lineage>
        <taxon>Archaea</taxon>
        <taxon>Methanobacteriati</taxon>
        <taxon>Methanobacteriota</taxon>
        <taxon>Stenosarchaea group</taxon>
        <taxon>Halobacteria</taxon>
        <taxon>Halobacteriales</taxon>
        <taxon>Haloarculaceae</taxon>
        <taxon>Haloarcula</taxon>
    </lineage>
</organism>
<keyword evidence="2" id="KW-1185">Reference proteome</keyword>
<proteinExistence type="predicted"/>
<comment type="caution">
    <text evidence="1">The sequence shown here is derived from an EMBL/GenBank/DDBJ whole genome shotgun (WGS) entry which is preliminary data.</text>
</comment>
<sequence>MSNLKHPVETEPEGFVAVYEDSYRGGGIAIGGYSRRDPSGLAQRNPDAAIVNVVRVRQVAREYHGWDLDSEAGIREAAMAGC</sequence>
<evidence type="ECO:0000313" key="2">
    <source>
        <dbReference type="Proteomes" id="UP000783863"/>
    </source>
</evidence>
<dbReference type="RefSeq" id="WP_220589878.1">
    <property type="nucleotide sequence ID" value="NZ_RKLQ01000005.1"/>
</dbReference>
<reference evidence="1" key="1">
    <citation type="submission" date="2021-06" db="EMBL/GenBank/DDBJ databases">
        <title>Halomicroarcula sp. F24A a new haloarchaeum isolated from saline soil.</title>
        <authorList>
            <person name="Duran-Viseras A."/>
            <person name="Sanchez-Porro C."/>
            <person name="Ventosa A."/>
        </authorList>
    </citation>
    <scope>NUCLEOTIDE SEQUENCE</scope>
    <source>
        <strain evidence="1">F24A</strain>
    </source>
</reference>
<protein>
    <submittedName>
        <fullName evidence="1">Uncharacterized protein</fullName>
    </submittedName>
</protein>
<gene>
    <name evidence="1" type="ORF">EGD98_18730</name>
</gene>
<name>A0A8J8CCU3_9EURY</name>
<accession>A0A8J8CCU3</accession>
<dbReference type="Proteomes" id="UP000783863">
    <property type="component" value="Unassembled WGS sequence"/>
</dbReference>
<dbReference type="AlphaFoldDB" id="A0A8J8CCU3"/>
<dbReference type="EMBL" id="RKLQ01000005">
    <property type="protein sequence ID" value="MBX0305683.1"/>
    <property type="molecule type" value="Genomic_DNA"/>
</dbReference>